<evidence type="ECO:0000256" key="7">
    <source>
        <dbReference type="PROSITE-ProRule" id="PRU01005"/>
    </source>
</evidence>
<feature type="signal peptide" evidence="9">
    <location>
        <begin position="1"/>
        <end position="17"/>
    </location>
</feature>
<dbReference type="SUPFAM" id="SSF55486">
    <property type="entry name" value="Metalloproteases ('zincins'), catalytic domain"/>
    <property type="match status" value="1"/>
</dbReference>
<comment type="caution">
    <text evidence="7">Lacks conserved residue(s) required for the propagation of feature annotation.</text>
</comment>
<dbReference type="PROSITE" id="PS51864">
    <property type="entry name" value="ASTACIN"/>
    <property type="match status" value="1"/>
</dbReference>
<sequence>MKMKLFIFTLLVGYAICKSPEEGSMIEGDMELDPDQMSAYMEQRERSGNTFAAIKSNLWLTNGKADTIKYYIDYRISRATKAINQALADYEKYTCLRFSKQTGRPSGPHIFFTTGSGCTSPVGRMRHGNSIRLAGGCWTKGIVIHEIGHTIGLFHEQSRPDRDQYVKILYENIQDRYKFAFNKMRVSNWDAKGTKYDLDSIMHYGQRYFSKNRQLTIKALKSSDQGRIGQRRGFSEIDKQQINKMYCGGNGGSGGSGGGTECVDKHKNCPYWAAMYCISNQYVKENCKKSCKTC</sequence>
<dbReference type="EnsemblMetazoa" id="CLYHEMT012004.1">
    <property type="protein sequence ID" value="CLYHEMP012004.1"/>
    <property type="gene ID" value="CLYHEMG012004"/>
</dbReference>
<keyword evidence="5 8" id="KW-0862">Zinc</keyword>
<evidence type="ECO:0000313" key="12">
    <source>
        <dbReference type="EnsemblMetazoa" id="CLYHEMP012004.1"/>
    </source>
</evidence>
<dbReference type="InterPro" id="IPR024079">
    <property type="entry name" value="MetalloPept_cat_dom_sf"/>
</dbReference>
<evidence type="ECO:0000256" key="4">
    <source>
        <dbReference type="ARBA" id="ARBA00022801"/>
    </source>
</evidence>
<dbReference type="SMART" id="SM00235">
    <property type="entry name" value="ZnMc"/>
    <property type="match status" value="1"/>
</dbReference>
<dbReference type="Pfam" id="PF01549">
    <property type="entry name" value="ShK"/>
    <property type="match status" value="1"/>
</dbReference>
<dbReference type="GO" id="GO:0008270">
    <property type="term" value="F:zinc ion binding"/>
    <property type="evidence" value="ECO:0007669"/>
    <property type="project" value="UniProtKB-UniRule"/>
</dbReference>
<keyword evidence="2 8" id="KW-0645">Protease</keyword>
<organism evidence="12 13">
    <name type="scientific">Clytia hemisphaerica</name>
    <dbReference type="NCBI Taxonomy" id="252671"/>
    <lineage>
        <taxon>Eukaryota</taxon>
        <taxon>Metazoa</taxon>
        <taxon>Cnidaria</taxon>
        <taxon>Hydrozoa</taxon>
        <taxon>Hydroidolina</taxon>
        <taxon>Leptothecata</taxon>
        <taxon>Obeliida</taxon>
        <taxon>Clytiidae</taxon>
        <taxon>Clytia</taxon>
    </lineage>
</organism>
<dbReference type="PRINTS" id="PR00480">
    <property type="entry name" value="ASTACIN"/>
</dbReference>
<evidence type="ECO:0000256" key="9">
    <source>
        <dbReference type="RuleBase" id="RU361183"/>
    </source>
</evidence>
<feature type="disulfide bond" evidence="7">
    <location>
        <begin position="269"/>
        <end position="287"/>
    </location>
</feature>
<dbReference type="GO" id="GO:0006508">
    <property type="term" value="P:proteolysis"/>
    <property type="evidence" value="ECO:0007669"/>
    <property type="project" value="UniProtKB-KW"/>
</dbReference>
<dbReference type="PROSITE" id="PS51670">
    <property type="entry name" value="SHKT"/>
    <property type="match status" value="1"/>
</dbReference>
<evidence type="ECO:0000259" key="10">
    <source>
        <dbReference type="PROSITE" id="PS51670"/>
    </source>
</evidence>
<feature type="binding site" evidence="8">
    <location>
        <position position="145"/>
    </location>
    <ligand>
        <name>Zn(2+)</name>
        <dbReference type="ChEBI" id="CHEBI:29105"/>
        <note>catalytic</note>
    </ligand>
</feature>
<feature type="binding site" evidence="8">
    <location>
        <position position="149"/>
    </location>
    <ligand>
        <name>Zn(2+)</name>
        <dbReference type="ChEBI" id="CHEBI:29105"/>
        <note>catalytic</note>
    </ligand>
</feature>
<accession>A0A7M5ULP9</accession>
<dbReference type="CDD" id="cd04280">
    <property type="entry name" value="ZnMc_astacin_like"/>
    <property type="match status" value="1"/>
</dbReference>
<dbReference type="GO" id="GO:0004222">
    <property type="term" value="F:metalloendopeptidase activity"/>
    <property type="evidence" value="ECO:0007669"/>
    <property type="project" value="UniProtKB-UniRule"/>
</dbReference>
<feature type="chain" id="PRO_5029949408" description="Metalloendopeptidase" evidence="9">
    <location>
        <begin position="18"/>
        <end position="294"/>
    </location>
</feature>
<proteinExistence type="predicted"/>
<evidence type="ECO:0000256" key="6">
    <source>
        <dbReference type="ARBA" id="ARBA00023049"/>
    </source>
</evidence>
<dbReference type="Proteomes" id="UP000594262">
    <property type="component" value="Unplaced"/>
</dbReference>
<dbReference type="PANTHER" id="PTHR10127">
    <property type="entry name" value="DISCOIDIN, CUB, EGF, LAMININ , AND ZINC METALLOPROTEASE DOMAIN CONTAINING"/>
    <property type="match status" value="1"/>
</dbReference>
<dbReference type="RefSeq" id="XP_066935925.1">
    <property type="nucleotide sequence ID" value="XM_067079824.1"/>
</dbReference>
<keyword evidence="6 8" id="KW-0482">Metalloprotease</keyword>
<evidence type="ECO:0000256" key="3">
    <source>
        <dbReference type="ARBA" id="ARBA00022723"/>
    </source>
</evidence>
<dbReference type="InterPro" id="IPR006026">
    <property type="entry name" value="Peptidase_Metallo"/>
</dbReference>
<evidence type="ECO:0000256" key="2">
    <source>
        <dbReference type="ARBA" id="ARBA00022670"/>
    </source>
</evidence>
<keyword evidence="4 8" id="KW-0378">Hydrolase</keyword>
<keyword evidence="13" id="KW-1185">Reference proteome</keyword>
<name>A0A7M5ULP9_9CNID</name>
<dbReference type="Gene3D" id="3.40.390.10">
    <property type="entry name" value="Collagenase (Catalytic Domain)"/>
    <property type="match status" value="1"/>
</dbReference>
<dbReference type="InterPro" id="IPR001506">
    <property type="entry name" value="Peptidase_M12A"/>
</dbReference>
<keyword evidence="9" id="KW-0732">Signal</keyword>
<feature type="binding site" evidence="8">
    <location>
        <position position="155"/>
    </location>
    <ligand>
        <name>Zn(2+)</name>
        <dbReference type="ChEBI" id="CHEBI:29105"/>
        <note>catalytic</note>
    </ligand>
</feature>
<evidence type="ECO:0000256" key="1">
    <source>
        <dbReference type="ARBA" id="ARBA00002657"/>
    </source>
</evidence>
<evidence type="ECO:0000313" key="13">
    <source>
        <dbReference type="Proteomes" id="UP000594262"/>
    </source>
</evidence>
<comment type="cofactor">
    <cofactor evidence="8 9">
        <name>Zn(2+)</name>
        <dbReference type="ChEBI" id="CHEBI:29105"/>
    </cofactor>
    <text evidence="8 9">Binds 1 zinc ion per subunit.</text>
</comment>
<feature type="domain" description="Peptidase M12A" evidence="11">
    <location>
        <begin position="52"/>
        <end position="248"/>
    </location>
</feature>
<dbReference type="AlphaFoldDB" id="A0A7M5ULP9"/>
<dbReference type="Pfam" id="PF01400">
    <property type="entry name" value="Astacin"/>
    <property type="match status" value="1"/>
</dbReference>
<dbReference type="InterPro" id="IPR034035">
    <property type="entry name" value="Astacin-like_dom"/>
</dbReference>
<keyword evidence="3 8" id="KW-0479">Metal-binding</keyword>
<evidence type="ECO:0000256" key="5">
    <source>
        <dbReference type="ARBA" id="ARBA00022833"/>
    </source>
</evidence>
<dbReference type="EC" id="3.4.24.-" evidence="9"/>
<dbReference type="OrthoDB" id="291007at2759"/>
<feature type="active site" evidence="8">
    <location>
        <position position="146"/>
    </location>
</feature>
<comment type="function">
    <text evidence="1">Metalloprotease.</text>
</comment>
<dbReference type="PANTHER" id="PTHR10127:SF780">
    <property type="entry name" value="METALLOENDOPEPTIDASE"/>
    <property type="match status" value="1"/>
</dbReference>
<dbReference type="InterPro" id="IPR003582">
    <property type="entry name" value="ShKT_dom"/>
</dbReference>
<dbReference type="GeneID" id="136823647"/>
<keyword evidence="7" id="KW-1015">Disulfide bond</keyword>
<reference evidence="12" key="1">
    <citation type="submission" date="2021-01" db="UniProtKB">
        <authorList>
            <consortium name="EnsemblMetazoa"/>
        </authorList>
    </citation>
    <scope>IDENTIFICATION</scope>
</reference>
<evidence type="ECO:0000256" key="8">
    <source>
        <dbReference type="PROSITE-ProRule" id="PRU01211"/>
    </source>
</evidence>
<evidence type="ECO:0000259" key="11">
    <source>
        <dbReference type="PROSITE" id="PS51864"/>
    </source>
</evidence>
<feature type="domain" description="ShKT" evidence="10">
    <location>
        <begin position="262"/>
        <end position="294"/>
    </location>
</feature>
<dbReference type="SMART" id="SM00254">
    <property type="entry name" value="ShKT"/>
    <property type="match status" value="1"/>
</dbReference>
<protein>
    <recommendedName>
        <fullName evidence="9">Metalloendopeptidase</fullName>
        <ecNumber evidence="9">3.4.24.-</ecNumber>
    </recommendedName>
</protein>